<dbReference type="EMBL" id="CAMKVN010021631">
    <property type="protein sequence ID" value="CAI2199539.1"/>
    <property type="molecule type" value="Genomic_DNA"/>
</dbReference>
<proteinExistence type="predicted"/>
<dbReference type="AlphaFoldDB" id="A0A9W4TBU2"/>
<evidence type="ECO:0000313" key="1">
    <source>
        <dbReference type="EMBL" id="CAI2199539.1"/>
    </source>
</evidence>
<sequence>IYPNRLKIDQLKNHLSNRVICYECVNNKHDLVSLLENALSQEMEKTENQENQLLSTDMLNLDREI</sequence>
<protein>
    <submittedName>
        <fullName evidence="1">8891_t:CDS:1</fullName>
    </submittedName>
</protein>
<name>A0A9W4TBU2_9GLOM</name>
<comment type="caution">
    <text evidence="1">The sequence shown here is derived from an EMBL/GenBank/DDBJ whole genome shotgun (WGS) entry which is preliminary data.</text>
</comment>
<keyword evidence="2" id="KW-1185">Reference proteome</keyword>
<dbReference type="Proteomes" id="UP001153678">
    <property type="component" value="Unassembled WGS sequence"/>
</dbReference>
<feature type="non-terminal residue" evidence="1">
    <location>
        <position position="65"/>
    </location>
</feature>
<accession>A0A9W4TBU2</accession>
<reference evidence="1" key="1">
    <citation type="submission" date="2022-08" db="EMBL/GenBank/DDBJ databases">
        <authorList>
            <person name="Kallberg Y."/>
            <person name="Tangrot J."/>
            <person name="Rosling A."/>
        </authorList>
    </citation>
    <scope>NUCLEOTIDE SEQUENCE</scope>
    <source>
        <strain evidence="1">Wild A</strain>
    </source>
</reference>
<feature type="non-terminal residue" evidence="1">
    <location>
        <position position="1"/>
    </location>
</feature>
<organism evidence="1 2">
    <name type="scientific">Funneliformis geosporum</name>
    <dbReference type="NCBI Taxonomy" id="1117311"/>
    <lineage>
        <taxon>Eukaryota</taxon>
        <taxon>Fungi</taxon>
        <taxon>Fungi incertae sedis</taxon>
        <taxon>Mucoromycota</taxon>
        <taxon>Glomeromycotina</taxon>
        <taxon>Glomeromycetes</taxon>
        <taxon>Glomerales</taxon>
        <taxon>Glomeraceae</taxon>
        <taxon>Funneliformis</taxon>
    </lineage>
</organism>
<gene>
    <name evidence="1" type="ORF">FWILDA_LOCUS19124</name>
</gene>
<dbReference type="OrthoDB" id="2415628at2759"/>
<evidence type="ECO:0000313" key="2">
    <source>
        <dbReference type="Proteomes" id="UP001153678"/>
    </source>
</evidence>